<evidence type="ECO:0000313" key="8">
    <source>
        <dbReference type="EMBL" id="KAK7108090.1"/>
    </source>
</evidence>
<feature type="region of interest" description="Disordered" evidence="6">
    <location>
        <begin position="597"/>
        <end position="654"/>
    </location>
</feature>
<keyword evidence="5" id="KW-0067">ATP-binding</keyword>
<feature type="compositionally biased region" description="Low complexity" evidence="6">
    <location>
        <begin position="239"/>
        <end position="250"/>
    </location>
</feature>
<feature type="compositionally biased region" description="Low complexity" evidence="6">
    <location>
        <begin position="282"/>
        <end position="296"/>
    </location>
</feature>
<feature type="domain" description="Protein kinase" evidence="7">
    <location>
        <begin position="784"/>
        <end position="1084"/>
    </location>
</feature>
<evidence type="ECO:0000256" key="1">
    <source>
        <dbReference type="ARBA" id="ARBA00022527"/>
    </source>
</evidence>
<dbReference type="PANTHER" id="PTHR11584:SF369">
    <property type="entry name" value="MITOGEN-ACTIVATED PROTEIN KINASE KINASE KINASE 19-RELATED"/>
    <property type="match status" value="1"/>
</dbReference>
<keyword evidence="9" id="KW-1185">Reference proteome</keyword>
<dbReference type="Gene3D" id="1.20.1020.10">
    <property type="entry name" value="TAZ domain"/>
    <property type="match status" value="1"/>
</dbReference>
<comment type="caution">
    <text evidence="8">The sequence shown here is derived from an EMBL/GenBank/DDBJ whole genome shotgun (WGS) entry which is preliminary data.</text>
</comment>
<feature type="compositionally biased region" description="Polar residues" evidence="6">
    <location>
        <begin position="308"/>
        <end position="317"/>
    </location>
</feature>
<dbReference type="PROSITE" id="PS50011">
    <property type="entry name" value="PROTEIN_KINASE_DOM"/>
    <property type="match status" value="1"/>
</dbReference>
<organism evidence="8 9">
    <name type="scientific">Littorina saxatilis</name>
    <dbReference type="NCBI Taxonomy" id="31220"/>
    <lineage>
        <taxon>Eukaryota</taxon>
        <taxon>Metazoa</taxon>
        <taxon>Spiralia</taxon>
        <taxon>Lophotrochozoa</taxon>
        <taxon>Mollusca</taxon>
        <taxon>Gastropoda</taxon>
        <taxon>Caenogastropoda</taxon>
        <taxon>Littorinimorpha</taxon>
        <taxon>Littorinoidea</taxon>
        <taxon>Littorinidae</taxon>
        <taxon>Littorina</taxon>
    </lineage>
</organism>
<dbReference type="GO" id="GO:0005524">
    <property type="term" value="F:ATP binding"/>
    <property type="evidence" value="ECO:0007669"/>
    <property type="project" value="UniProtKB-KW"/>
</dbReference>
<feature type="compositionally biased region" description="Basic and acidic residues" evidence="6">
    <location>
        <begin position="266"/>
        <end position="277"/>
    </location>
</feature>
<feature type="compositionally biased region" description="Polar residues" evidence="6">
    <location>
        <begin position="420"/>
        <end position="431"/>
    </location>
</feature>
<feature type="region of interest" description="Disordered" evidence="6">
    <location>
        <begin position="131"/>
        <end position="171"/>
    </location>
</feature>
<feature type="region of interest" description="Disordered" evidence="6">
    <location>
        <begin position="237"/>
        <end position="321"/>
    </location>
</feature>
<keyword evidence="4" id="KW-0418">Kinase</keyword>
<accession>A0AAN9BMP7</accession>
<dbReference type="Pfam" id="PF00069">
    <property type="entry name" value="Pkinase"/>
    <property type="match status" value="1"/>
</dbReference>
<dbReference type="InterPro" id="IPR035898">
    <property type="entry name" value="TAZ_dom_sf"/>
</dbReference>
<feature type="region of interest" description="Disordered" evidence="6">
    <location>
        <begin position="405"/>
        <end position="435"/>
    </location>
</feature>
<evidence type="ECO:0000259" key="7">
    <source>
        <dbReference type="PROSITE" id="PS50011"/>
    </source>
</evidence>
<proteinExistence type="predicted"/>
<evidence type="ECO:0000313" key="9">
    <source>
        <dbReference type="Proteomes" id="UP001374579"/>
    </source>
</evidence>
<dbReference type="InterPro" id="IPR000719">
    <property type="entry name" value="Prot_kinase_dom"/>
</dbReference>
<dbReference type="InterPro" id="IPR011009">
    <property type="entry name" value="Kinase-like_dom_sf"/>
</dbReference>
<dbReference type="GO" id="GO:0004674">
    <property type="term" value="F:protein serine/threonine kinase activity"/>
    <property type="evidence" value="ECO:0007669"/>
    <property type="project" value="UniProtKB-KW"/>
</dbReference>
<evidence type="ECO:0000256" key="2">
    <source>
        <dbReference type="ARBA" id="ARBA00022679"/>
    </source>
</evidence>
<name>A0AAN9BMP7_9CAEN</name>
<gene>
    <name evidence="8" type="ORF">V1264_015887</name>
</gene>
<dbReference type="EMBL" id="JBAMIC010000004">
    <property type="protein sequence ID" value="KAK7108090.1"/>
    <property type="molecule type" value="Genomic_DNA"/>
</dbReference>
<dbReference type="Gene3D" id="1.10.510.10">
    <property type="entry name" value="Transferase(Phosphotransferase) domain 1"/>
    <property type="match status" value="1"/>
</dbReference>
<dbReference type="AlphaFoldDB" id="A0AAN9BMP7"/>
<evidence type="ECO:0000256" key="5">
    <source>
        <dbReference type="ARBA" id="ARBA00022840"/>
    </source>
</evidence>
<evidence type="ECO:0000256" key="3">
    <source>
        <dbReference type="ARBA" id="ARBA00022741"/>
    </source>
</evidence>
<evidence type="ECO:0000256" key="4">
    <source>
        <dbReference type="ARBA" id="ARBA00022777"/>
    </source>
</evidence>
<dbReference type="Proteomes" id="UP001374579">
    <property type="component" value="Unassembled WGS sequence"/>
</dbReference>
<keyword evidence="3" id="KW-0547">Nucleotide-binding</keyword>
<protein>
    <recommendedName>
        <fullName evidence="7">Protein kinase domain-containing protein</fullName>
    </recommendedName>
</protein>
<evidence type="ECO:0000256" key="6">
    <source>
        <dbReference type="SAM" id="MobiDB-lite"/>
    </source>
</evidence>
<feature type="compositionally biased region" description="Polar residues" evidence="6">
    <location>
        <begin position="137"/>
        <end position="148"/>
    </location>
</feature>
<dbReference type="PANTHER" id="PTHR11584">
    <property type="entry name" value="SERINE/THREONINE PROTEIN KINASE"/>
    <property type="match status" value="1"/>
</dbReference>
<keyword evidence="2" id="KW-0808">Transferase</keyword>
<dbReference type="SUPFAM" id="SSF56112">
    <property type="entry name" value="Protein kinase-like (PK-like)"/>
    <property type="match status" value="1"/>
</dbReference>
<reference evidence="8 9" key="1">
    <citation type="submission" date="2024-02" db="EMBL/GenBank/DDBJ databases">
        <title>Chromosome-scale genome assembly of the rough periwinkle Littorina saxatilis.</title>
        <authorList>
            <person name="De Jode A."/>
            <person name="Faria R."/>
            <person name="Formenti G."/>
            <person name="Sims Y."/>
            <person name="Smith T.P."/>
            <person name="Tracey A."/>
            <person name="Wood J.M.D."/>
            <person name="Zagrodzka Z.B."/>
            <person name="Johannesson K."/>
            <person name="Butlin R.K."/>
            <person name="Leder E.H."/>
        </authorList>
    </citation>
    <scope>NUCLEOTIDE SEQUENCE [LARGE SCALE GENOMIC DNA]</scope>
    <source>
        <strain evidence="8">Snail1</strain>
        <tissue evidence="8">Muscle</tissue>
    </source>
</reference>
<sequence length="1084" mass="120529">MNQQRSPWMKRTSEMEKATLNQCVNTTENKGKLASPLHEKQGHHVNDIHNQRERKRFSEPISTVGLECKSRFERHRMWTQSKQDSFEAPEEFKCPTEDNVFSDTFKNKMGRAVMHRRMSEPAVAVLPDVIPEPHCESGNNSPDVLSNSNKEDHASHPPVKPILTSGTSKDSEVRDFMERKKGFEGPVCYEPMHIDPLPEVKRKKSVSFETAVKIVRVLSDKGQEARHGFRGLCSSGYGSQSDCSQQSTTSNISSEQGSMMSDDVLEDGRSFETDDGKPCSVDGYSGTSTGMDGSTDGSDEEHGAVEPSSKQTTNPAGSAQEKCQHASTLAEGSCHASGEKAEEVVDETELWQRQMSPKFGVPSEEDLPHLSIFEISIAGEDFLDHRHQVLDPDIERGDLALASQSLTNINGPGSGVDTATAENSENKTSPTTKEECQRDLFKRLFEERMLKFDPAKESLSDLLDWFKNNIGEALTPSPKSPFFALEEQRQKQRCRGAQQAATTVIQQQGMGLVGGTDLRGHLAQVGTEEKGSQSTKAGWHENINCATQSPTCPYLLQLGTQQNSTFWMQVAPYVQANINRGQPAPQPQLHPPLYNIPGAQPRGSMNMKPPAAQYQPGPASHSHNIPGAQPGPYSHNKVHPGQPAPPGQAFNPLMPGSAPTGPDNYCQGPLPNNLLPTSLYSSVDIGSDKSSISTGVRDSLLEELGVLAQCGDSKCSEPTCQQGRRRLHSLKEALKKGPSDHSADDIRFMELLREHYKSCDQPNCNVPWCRFITQQCQGGEQKTLQELSTLLSNPLHTFLPAKAKFNHFVQLDPSLELYVMPQEWKDWVLLCPLSDSFSVARVIIPRIPLWPRRHWVVKMTSLHEGENQLEMLEKLRGLRHRHIIEHNWAASDSNQQLLVICTDFLPGLSVTDLLDQFGALPLTQARRYLQQILDAVSFIHSHDIVYLNWACSNLLLDQSCETVKMSNFTMSVSLPGLNADIGAVKLSLPADVVPTELLTNDGVVTHDSDSWGLACVLHEMLVGVRPWYHLRHQRQEEIWRQILLQIPPILSKTLPQNTQLLMQACLQRNPSSRLSVEKIKERLG</sequence>
<keyword evidence="1" id="KW-0723">Serine/threonine-protein kinase</keyword>